<reference evidence="2 3" key="1">
    <citation type="submission" date="2024-06" db="EMBL/GenBank/DDBJ databases">
        <title>The Natural Products Discovery Center: Release of the First 8490 Sequenced Strains for Exploring Actinobacteria Biosynthetic Diversity.</title>
        <authorList>
            <person name="Kalkreuter E."/>
            <person name="Kautsar S.A."/>
            <person name="Yang D."/>
            <person name="Bader C.D."/>
            <person name="Teijaro C.N."/>
            <person name="Fluegel L."/>
            <person name="Davis C.M."/>
            <person name="Simpson J.R."/>
            <person name="Lauterbach L."/>
            <person name="Steele A.D."/>
            <person name="Gui C."/>
            <person name="Meng S."/>
            <person name="Li G."/>
            <person name="Viehrig K."/>
            <person name="Ye F."/>
            <person name="Su P."/>
            <person name="Kiefer A.F."/>
            <person name="Nichols A."/>
            <person name="Cepeda A.J."/>
            <person name="Yan W."/>
            <person name="Fan B."/>
            <person name="Jiang Y."/>
            <person name="Adhikari A."/>
            <person name="Zheng C.-J."/>
            <person name="Schuster L."/>
            <person name="Cowan T.M."/>
            <person name="Smanski M.J."/>
            <person name="Chevrette M.G."/>
            <person name="De Carvalho L.P.S."/>
            <person name="Shen B."/>
        </authorList>
    </citation>
    <scope>NUCLEOTIDE SEQUENCE [LARGE SCALE GENOMIC DNA]</scope>
    <source>
        <strain evidence="2 3">NPDC052347</strain>
    </source>
</reference>
<feature type="domain" description="O-acyltransferase WSD1 C-terminal" evidence="1">
    <location>
        <begin position="18"/>
        <end position="141"/>
    </location>
</feature>
<protein>
    <submittedName>
        <fullName evidence="2">WS/DGAT domain-containing protein</fullName>
    </submittedName>
</protein>
<evidence type="ECO:0000313" key="3">
    <source>
        <dbReference type="Proteomes" id="UP001552594"/>
    </source>
</evidence>
<accession>A0ABV3K0W0</accession>
<dbReference type="Pfam" id="PF06974">
    <property type="entry name" value="WS_DGAT_C"/>
    <property type="match status" value="1"/>
</dbReference>
<gene>
    <name evidence="2" type="ORF">AB0L16_20475</name>
</gene>
<evidence type="ECO:0000259" key="1">
    <source>
        <dbReference type="Pfam" id="PF06974"/>
    </source>
</evidence>
<keyword evidence="3" id="KW-1185">Reference proteome</keyword>
<name>A0ABV3K0W0_STRON</name>
<comment type="caution">
    <text evidence="2">The sequence shown here is derived from an EMBL/GenBank/DDBJ whole genome shotgun (WGS) entry which is preliminary data.</text>
</comment>
<sequence>MAVMPVSIRAGEEGGSAGNRFLGARVRLPLDEPDPVRRLAVVAERTRTARRRISRAEAEALLRRCPRALASWVLRRSIHPRLCSLLATNVPGPLGGLRLSGWRVDHVVPLSFLPAGHAVAAVLMEYGGEVCVSFTVDRSLSAAEDLPGLWLAALDELCAAAGPAR</sequence>
<organism evidence="2 3">
    <name type="scientific">Streptomyces orinoci</name>
    <name type="common">Streptoverticillium orinoci</name>
    <dbReference type="NCBI Taxonomy" id="67339"/>
    <lineage>
        <taxon>Bacteria</taxon>
        <taxon>Bacillati</taxon>
        <taxon>Actinomycetota</taxon>
        <taxon>Actinomycetes</taxon>
        <taxon>Kitasatosporales</taxon>
        <taxon>Streptomycetaceae</taxon>
        <taxon>Streptomyces</taxon>
    </lineage>
</organism>
<proteinExistence type="predicted"/>
<dbReference type="InterPro" id="IPR009721">
    <property type="entry name" value="O-acyltransferase_WSD1_C"/>
</dbReference>
<dbReference type="Proteomes" id="UP001552594">
    <property type="component" value="Unassembled WGS sequence"/>
</dbReference>
<evidence type="ECO:0000313" key="2">
    <source>
        <dbReference type="EMBL" id="MEV5508793.1"/>
    </source>
</evidence>
<dbReference type="EMBL" id="JBFAUK010000016">
    <property type="protein sequence ID" value="MEV5508793.1"/>
    <property type="molecule type" value="Genomic_DNA"/>
</dbReference>
<dbReference type="RefSeq" id="WP_161968797.1">
    <property type="nucleotide sequence ID" value="NZ_JBFAUK010000016.1"/>
</dbReference>